<protein>
    <submittedName>
        <fullName evidence="1">Uncharacterized protein</fullName>
    </submittedName>
</protein>
<dbReference type="EMBL" id="JJMP01000008">
    <property type="protein sequence ID" value="RYC50918.1"/>
    <property type="molecule type" value="Genomic_DNA"/>
</dbReference>
<organism evidence="1 2">
    <name type="scientific">Flagellimonas olearia</name>
    <dbReference type="NCBI Taxonomy" id="552546"/>
    <lineage>
        <taxon>Bacteria</taxon>
        <taxon>Pseudomonadati</taxon>
        <taxon>Bacteroidota</taxon>
        <taxon>Flavobacteriia</taxon>
        <taxon>Flavobacteriales</taxon>
        <taxon>Flavobacteriaceae</taxon>
        <taxon>Flagellimonas</taxon>
    </lineage>
</organism>
<evidence type="ECO:0000313" key="2">
    <source>
        <dbReference type="Proteomes" id="UP000290261"/>
    </source>
</evidence>
<evidence type="ECO:0000313" key="1">
    <source>
        <dbReference type="EMBL" id="RYC50918.1"/>
    </source>
</evidence>
<proteinExistence type="predicted"/>
<dbReference type="AlphaFoldDB" id="A0A444VJH3"/>
<dbReference type="RefSeq" id="WP_129655337.1">
    <property type="nucleotide sequence ID" value="NZ_ML142912.1"/>
</dbReference>
<gene>
    <name evidence="1" type="ORF">DN53_17565</name>
</gene>
<sequence>MKKNRLIHSITYFFLALFLTTELAGLHVLSHDDDKDYLDHCAICHNIAADHQVPAVLSDSHEPLTKIVEFVLQKEIGVDYDAHIPSVTSLNLPFSRPPPTV</sequence>
<keyword evidence="2" id="KW-1185">Reference proteome</keyword>
<dbReference type="Proteomes" id="UP000290261">
    <property type="component" value="Unassembled WGS sequence"/>
</dbReference>
<reference evidence="1 2" key="1">
    <citation type="submission" date="2014-04" db="EMBL/GenBank/DDBJ databases">
        <title>Whole genome of Muricauda olearia.</title>
        <authorList>
            <person name="Zhang X.-H."/>
            <person name="Tang K."/>
        </authorList>
    </citation>
    <scope>NUCLEOTIDE SEQUENCE [LARGE SCALE GENOMIC DNA]</scope>
    <source>
        <strain evidence="1 2">Th120</strain>
    </source>
</reference>
<name>A0A444VJH3_9FLAO</name>
<comment type="caution">
    <text evidence="1">The sequence shown here is derived from an EMBL/GenBank/DDBJ whole genome shotgun (WGS) entry which is preliminary data.</text>
</comment>
<accession>A0A444VJH3</accession>